<dbReference type="AlphaFoldDB" id="A0A2I1G9I9"/>
<dbReference type="Proteomes" id="UP000234323">
    <property type="component" value="Unassembled WGS sequence"/>
</dbReference>
<keyword evidence="3" id="KW-1185">Reference proteome</keyword>
<protein>
    <submittedName>
        <fullName evidence="2">Uncharacterized protein</fullName>
    </submittedName>
</protein>
<feature type="transmembrane region" description="Helical" evidence="1">
    <location>
        <begin position="57"/>
        <end position="77"/>
    </location>
</feature>
<organism evidence="2 3">
    <name type="scientific">Rhizophagus irregularis</name>
    <dbReference type="NCBI Taxonomy" id="588596"/>
    <lineage>
        <taxon>Eukaryota</taxon>
        <taxon>Fungi</taxon>
        <taxon>Fungi incertae sedis</taxon>
        <taxon>Mucoromycota</taxon>
        <taxon>Glomeromycotina</taxon>
        <taxon>Glomeromycetes</taxon>
        <taxon>Glomerales</taxon>
        <taxon>Glomeraceae</taxon>
        <taxon>Rhizophagus</taxon>
    </lineage>
</organism>
<feature type="transmembrane region" description="Helical" evidence="1">
    <location>
        <begin position="20"/>
        <end position="45"/>
    </location>
</feature>
<evidence type="ECO:0000313" key="3">
    <source>
        <dbReference type="Proteomes" id="UP000234323"/>
    </source>
</evidence>
<accession>A0A2I1G9I9</accession>
<evidence type="ECO:0000313" key="2">
    <source>
        <dbReference type="EMBL" id="PKY43303.1"/>
    </source>
</evidence>
<proteinExistence type="predicted"/>
<gene>
    <name evidence="2" type="ORF">RhiirA4_113293</name>
</gene>
<dbReference type="VEuPathDB" id="FungiDB:RhiirA1_177416"/>
<keyword evidence="1" id="KW-0472">Membrane</keyword>
<evidence type="ECO:0000256" key="1">
    <source>
        <dbReference type="SAM" id="Phobius"/>
    </source>
</evidence>
<dbReference type="EMBL" id="LLXI01000246">
    <property type="protein sequence ID" value="PKY43303.1"/>
    <property type="molecule type" value="Genomic_DNA"/>
</dbReference>
<name>A0A2I1G9I9_9GLOM</name>
<keyword evidence="1" id="KW-1133">Transmembrane helix</keyword>
<reference evidence="2 3" key="1">
    <citation type="submission" date="2015-10" db="EMBL/GenBank/DDBJ databases">
        <title>Genome analyses suggest a sexual origin of heterokaryosis in a supposedly ancient asexual fungus.</title>
        <authorList>
            <person name="Ropars J."/>
            <person name="Sedzielewska K."/>
            <person name="Noel J."/>
            <person name="Charron P."/>
            <person name="Farinelli L."/>
            <person name="Marton T."/>
            <person name="Kruger M."/>
            <person name="Pelin A."/>
            <person name="Brachmann A."/>
            <person name="Corradi N."/>
        </authorList>
    </citation>
    <scope>NUCLEOTIDE SEQUENCE [LARGE SCALE GENOMIC DNA]</scope>
    <source>
        <strain evidence="2 3">A4</strain>
    </source>
</reference>
<keyword evidence="1" id="KW-0812">Transmembrane</keyword>
<comment type="caution">
    <text evidence="2">The sequence shown here is derived from an EMBL/GenBank/DDBJ whole genome shotgun (WGS) entry which is preliminary data.</text>
</comment>
<sequence length="78" mass="9368">MQFHHAITLRVTLRITGHFFFSYIPKVVTNALISIWSFIWFAYYLPNYSFSNRNNQLHQLTITSHIYSFQVLLIILIF</sequence>